<protein>
    <submittedName>
        <fullName evidence="2">Uncharacterized protein</fullName>
    </submittedName>
</protein>
<organism evidence="2 3">
    <name type="scientific">Geoalkalibacter ferrihydriticus DSM 17813</name>
    <dbReference type="NCBI Taxonomy" id="1121915"/>
    <lineage>
        <taxon>Bacteria</taxon>
        <taxon>Pseudomonadati</taxon>
        <taxon>Thermodesulfobacteriota</taxon>
        <taxon>Desulfuromonadia</taxon>
        <taxon>Desulfuromonadales</taxon>
        <taxon>Geoalkalibacteraceae</taxon>
        <taxon>Geoalkalibacter</taxon>
    </lineage>
</organism>
<evidence type="ECO:0000313" key="2">
    <source>
        <dbReference type="EMBL" id="KIH76972.1"/>
    </source>
</evidence>
<reference evidence="2 3" key="1">
    <citation type="submission" date="2014-12" db="EMBL/GenBank/DDBJ databases">
        <title>Genomes of Geoalkalibacter ferrihydriticus and Geoalkalibacter subterraneus, two haloalkaliphilic metal-reducing members of the Geobacteraceae.</title>
        <authorList>
            <person name="Badalamenti J.P."/>
            <person name="Torres C.I."/>
            <person name="Krajmalnik-Brown R."/>
            <person name="Bond D.R."/>
        </authorList>
    </citation>
    <scope>NUCLEOTIDE SEQUENCE [LARGE SCALE GENOMIC DNA]</scope>
    <source>
        <strain evidence="2 3">DSM 17813</strain>
    </source>
</reference>
<keyword evidence="1" id="KW-0472">Membrane</keyword>
<dbReference type="AlphaFoldDB" id="A0A0C2HW27"/>
<feature type="transmembrane region" description="Helical" evidence="1">
    <location>
        <begin position="28"/>
        <end position="49"/>
    </location>
</feature>
<evidence type="ECO:0000313" key="3">
    <source>
        <dbReference type="Proteomes" id="UP000035068"/>
    </source>
</evidence>
<evidence type="ECO:0000256" key="1">
    <source>
        <dbReference type="SAM" id="Phobius"/>
    </source>
</evidence>
<feature type="transmembrane region" description="Helical" evidence="1">
    <location>
        <begin position="82"/>
        <end position="101"/>
    </location>
</feature>
<proteinExistence type="predicted"/>
<name>A0A0C2HW27_9BACT</name>
<dbReference type="Proteomes" id="UP000035068">
    <property type="component" value="Unassembled WGS sequence"/>
</dbReference>
<dbReference type="EMBL" id="JWJD01000002">
    <property type="protein sequence ID" value="KIH76972.1"/>
    <property type="molecule type" value="Genomic_DNA"/>
</dbReference>
<keyword evidence="1" id="KW-1133">Transmembrane helix</keyword>
<gene>
    <name evidence="2" type="ORF">GFER_07805</name>
</gene>
<keyword evidence="3" id="KW-1185">Reference proteome</keyword>
<accession>A0A0C2HW27</accession>
<comment type="caution">
    <text evidence="2">The sequence shown here is derived from an EMBL/GenBank/DDBJ whole genome shotgun (WGS) entry which is preliminary data.</text>
</comment>
<keyword evidence="1" id="KW-0812">Transmembrane</keyword>
<sequence>MPRQSDGSGAIIGVSSIRPAQRFFSMRLVQVVCGWLLLTLSLYVLFLGWRDFTGESARMSRYISERLGISRPFWSQPGVPEMAGGSTGALVGLVLMVSGLVPPRR</sequence>